<evidence type="ECO:0000256" key="2">
    <source>
        <dbReference type="SAM" id="Phobius"/>
    </source>
</evidence>
<evidence type="ECO:0000313" key="4">
    <source>
        <dbReference type="Proteomes" id="UP001460270"/>
    </source>
</evidence>
<reference evidence="4" key="1">
    <citation type="submission" date="2024-04" db="EMBL/GenBank/DDBJ databases">
        <title>Salinicola lusitanus LLJ914,a marine bacterium isolated from the Okinawa Trough.</title>
        <authorList>
            <person name="Li J."/>
        </authorList>
    </citation>
    <scope>NUCLEOTIDE SEQUENCE [LARGE SCALE GENOMIC DNA]</scope>
</reference>
<organism evidence="3 4">
    <name type="scientific">Mugilogobius chulae</name>
    <name type="common">yellowstripe goby</name>
    <dbReference type="NCBI Taxonomy" id="88201"/>
    <lineage>
        <taxon>Eukaryota</taxon>
        <taxon>Metazoa</taxon>
        <taxon>Chordata</taxon>
        <taxon>Craniata</taxon>
        <taxon>Vertebrata</taxon>
        <taxon>Euteleostomi</taxon>
        <taxon>Actinopterygii</taxon>
        <taxon>Neopterygii</taxon>
        <taxon>Teleostei</taxon>
        <taxon>Neoteleostei</taxon>
        <taxon>Acanthomorphata</taxon>
        <taxon>Gobiaria</taxon>
        <taxon>Gobiiformes</taxon>
        <taxon>Gobioidei</taxon>
        <taxon>Gobiidae</taxon>
        <taxon>Gobionellinae</taxon>
        <taxon>Mugilogobius</taxon>
    </lineage>
</organism>
<feature type="compositionally biased region" description="Basic and acidic residues" evidence="1">
    <location>
        <begin position="177"/>
        <end position="193"/>
    </location>
</feature>
<keyword evidence="2" id="KW-0472">Membrane</keyword>
<keyword evidence="4" id="KW-1185">Reference proteome</keyword>
<keyword evidence="2" id="KW-0812">Transmembrane</keyword>
<evidence type="ECO:0000313" key="3">
    <source>
        <dbReference type="EMBL" id="KAK7910078.1"/>
    </source>
</evidence>
<dbReference type="EMBL" id="JBBPFD010000010">
    <property type="protein sequence ID" value="KAK7910078.1"/>
    <property type="molecule type" value="Genomic_DNA"/>
</dbReference>
<protein>
    <recommendedName>
        <fullName evidence="5">G-protein coupled receptors family 1 profile domain-containing protein</fullName>
    </recommendedName>
</protein>
<dbReference type="SUPFAM" id="SSF81321">
    <property type="entry name" value="Family A G protein-coupled receptor-like"/>
    <property type="match status" value="1"/>
</dbReference>
<proteinExistence type="predicted"/>
<feature type="transmembrane region" description="Helical" evidence="2">
    <location>
        <begin position="44"/>
        <end position="64"/>
    </location>
</feature>
<keyword evidence="2" id="KW-1133">Transmembrane helix</keyword>
<sequence>MQNPCYSMENRQDLARVSGFKMDTHTNDSSKWCDFGSTDTLLNVWLFFYLLLIPLFLFVVYVAFKQKKKHLPMSHSDILTFNNIGMELLSIIGSATYVVGTKFGQRIEMGGHLYSTGAVGQTCFHTLTCVDRYLAVVHPITYLRLKERGGRLSSPCSDSSRAWRLERPQPIKTESILYHHEREREREREKERY</sequence>
<feature type="region of interest" description="Disordered" evidence="1">
    <location>
        <begin position="174"/>
        <end position="193"/>
    </location>
</feature>
<comment type="caution">
    <text evidence="3">The sequence shown here is derived from an EMBL/GenBank/DDBJ whole genome shotgun (WGS) entry which is preliminary data.</text>
</comment>
<evidence type="ECO:0008006" key="5">
    <source>
        <dbReference type="Google" id="ProtNLM"/>
    </source>
</evidence>
<dbReference type="Gene3D" id="1.20.1070.10">
    <property type="entry name" value="Rhodopsin 7-helix transmembrane proteins"/>
    <property type="match status" value="1"/>
</dbReference>
<accession>A0AAW0P5D6</accession>
<dbReference type="Proteomes" id="UP001460270">
    <property type="component" value="Unassembled WGS sequence"/>
</dbReference>
<evidence type="ECO:0000256" key="1">
    <source>
        <dbReference type="SAM" id="MobiDB-lite"/>
    </source>
</evidence>
<name>A0AAW0P5D6_9GOBI</name>
<gene>
    <name evidence="3" type="ORF">WMY93_014762</name>
</gene>
<dbReference type="AlphaFoldDB" id="A0AAW0P5D6"/>